<dbReference type="GO" id="GO:0016987">
    <property type="term" value="F:sigma factor activity"/>
    <property type="evidence" value="ECO:0007669"/>
    <property type="project" value="UniProtKB-KW"/>
</dbReference>
<dbReference type="CDD" id="cd06171">
    <property type="entry name" value="Sigma70_r4"/>
    <property type="match status" value="1"/>
</dbReference>
<proteinExistence type="inferred from homology"/>
<evidence type="ECO:0000256" key="4">
    <source>
        <dbReference type="ARBA" id="ARBA00023125"/>
    </source>
</evidence>
<dbReference type="InterPro" id="IPR007630">
    <property type="entry name" value="RNA_pol_sigma70_r4"/>
</dbReference>
<dbReference type="InterPro" id="IPR014284">
    <property type="entry name" value="RNA_pol_sigma-70_dom"/>
</dbReference>
<dbReference type="GO" id="GO:0003677">
    <property type="term" value="F:DNA binding"/>
    <property type="evidence" value="ECO:0007669"/>
    <property type="project" value="UniProtKB-KW"/>
</dbReference>
<dbReference type="FunFam" id="1.10.601.10:FF:000001">
    <property type="entry name" value="RNA polymerase sigma factor SigA"/>
    <property type="match status" value="1"/>
</dbReference>
<evidence type="ECO:0000313" key="12">
    <source>
        <dbReference type="Proteomes" id="UP000184301"/>
    </source>
</evidence>
<name>A0A1M6NIR0_9FIRM</name>
<feature type="region of interest" description="Disordered" evidence="8">
    <location>
        <begin position="162"/>
        <end position="182"/>
    </location>
</feature>
<dbReference type="EMBL" id="FQZY01000023">
    <property type="protein sequence ID" value="SHJ95621.1"/>
    <property type="molecule type" value="Genomic_DNA"/>
</dbReference>
<feature type="domain" description="RNA polymerase sigma-70" evidence="10">
    <location>
        <begin position="427"/>
        <end position="453"/>
    </location>
</feature>
<dbReference type="InterPro" id="IPR007624">
    <property type="entry name" value="RNA_pol_sigma70_r3"/>
</dbReference>
<evidence type="ECO:0000259" key="9">
    <source>
        <dbReference type="PROSITE" id="PS00715"/>
    </source>
</evidence>
<keyword evidence="5 6" id="KW-0804">Transcription</keyword>
<dbReference type="AlphaFoldDB" id="A0A1M6NIR0"/>
<dbReference type="PROSITE" id="PS00716">
    <property type="entry name" value="SIGMA70_2"/>
    <property type="match status" value="1"/>
</dbReference>
<dbReference type="InterPro" id="IPR000943">
    <property type="entry name" value="RNA_pol_sigma70"/>
</dbReference>
<feature type="compositionally biased region" description="Basic and acidic residues" evidence="8">
    <location>
        <begin position="162"/>
        <end position="172"/>
    </location>
</feature>
<dbReference type="InterPro" id="IPR036388">
    <property type="entry name" value="WH-like_DNA-bd_sf"/>
</dbReference>
<dbReference type="Pfam" id="PF00140">
    <property type="entry name" value="Sigma70_r1_2"/>
    <property type="match status" value="1"/>
</dbReference>
<evidence type="ECO:0000256" key="7">
    <source>
        <dbReference type="SAM" id="Coils"/>
    </source>
</evidence>
<feature type="compositionally biased region" description="Acidic residues" evidence="8">
    <location>
        <begin position="103"/>
        <end position="118"/>
    </location>
</feature>
<dbReference type="Gene3D" id="1.10.10.10">
    <property type="entry name" value="Winged helix-like DNA-binding domain superfamily/Winged helix DNA-binding domain"/>
    <property type="match status" value="2"/>
</dbReference>
<dbReference type="PANTHER" id="PTHR30603:SF60">
    <property type="entry name" value="RNA POLYMERASE SIGMA FACTOR RPOD"/>
    <property type="match status" value="1"/>
</dbReference>
<dbReference type="PANTHER" id="PTHR30603">
    <property type="entry name" value="RNA POLYMERASE SIGMA FACTOR RPO"/>
    <property type="match status" value="1"/>
</dbReference>
<feature type="compositionally biased region" description="Polar residues" evidence="8">
    <location>
        <begin position="87"/>
        <end position="99"/>
    </location>
</feature>
<comment type="similarity">
    <text evidence="1 6">Belongs to the sigma-70 factor family.</text>
</comment>
<dbReference type="InterPro" id="IPR007127">
    <property type="entry name" value="RNA_pol_sigma_70_r1_1"/>
</dbReference>
<feature type="coiled-coil region" evidence="7">
    <location>
        <begin position="392"/>
        <end position="448"/>
    </location>
</feature>
<evidence type="ECO:0000256" key="5">
    <source>
        <dbReference type="ARBA" id="ARBA00023163"/>
    </source>
</evidence>
<dbReference type="STRING" id="1121950.SAMN02745243_01829"/>
<dbReference type="Pfam" id="PF04539">
    <property type="entry name" value="Sigma70_r3"/>
    <property type="match status" value="1"/>
</dbReference>
<keyword evidence="4 6" id="KW-0238">DNA-binding</keyword>
<dbReference type="Pfam" id="PF04545">
    <property type="entry name" value="Sigma70_r4"/>
    <property type="match status" value="1"/>
</dbReference>
<organism evidence="11 12">
    <name type="scientific">Hespellia stercorisuis DSM 15480</name>
    <dbReference type="NCBI Taxonomy" id="1121950"/>
    <lineage>
        <taxon>Bacteria</taxon>
        <taxon>Bacillati</taxon>
        <taxon>Bacillota</taxon>
        <taxon>Clostridia</taxon>
        <taxon>Lachnospirales</taxon>
        <taxon>Lachnospiraceae</taxon>
        <taxon>Hespellia</taxon>
    </lineage>
</organism>
<dbReference type="InterPro" id="IPR050239">
    <property type="entry name" value="Sigma-70_RNA_pol_init_factors"/>
</dbReference>
<dbReference type="InterPro" id="IPR009042">
    <property type="entry name" value="RNA_pol_sigma70_r1_2"/>
</dbReference>
<dbReference type="Pfam" id="PF04542">
    <property type="entry name" value="Sigma70_r2"/>
    <property type="match status" value="1"/>
</dbReference>
<gene>
    <name evidence="11" type="ORF">SAMN02745243_01829</name>
</gene>
<dbReference type="SUPFAM" id="SSF88946">
    <property type="entry name" value="Sigma2 domain of RNA polymerase sigma factors"/>
    <property type="match status" value="1"/>
</dbReference>
<dbReference type="Pfam" id="PF03979">
    <property type="entry name" value="Sigma70_r1_1"/>
    <property type="match status" value="1"/>
</dbReference>
<evidence type="ECO:0000256" key="6">
    <source>
        <dbReference type="RuleBase" id="RU362124"/>
    </source>
</evidence>
<evidence type="ECO:0000256" key="2">
    <source>
        <dbReference type="ARBA" id="ARBA00023015"/>
    </source>
</evidence>
<dbReference type="InterPro" id="IPR013325">
    <property type="entry name" value="RNA_pol_sigma_r2"/>
</dbReference>
<dbReference type="GO" id="GO:0006352">
    <property type="term" value="P:DNA-templated transcription initiation"/>
    <property type="evidence" value="ECO:0007669"/>
    <property type="project" value="InterPro"/>
</dbReference>
<dbReference type="InterPro" id="IPR007627">
    <property type="entry name" value="RNA_pol_sigma70_r2"/>
</dbReference>
<protein>
    <recommendedName>
        <fullName evidence="6">RNA polymerase sigma factor</fullName>
    </recommendedName>
</protein>
<dbReference type="PRINTS" id="PR00046">
    <property type="entry name" value="SIGMA70FCT"/>
</dbReference>
<dbReference type="Proteomes" id="UP000184301">
    <property type="component" value="Unassembled WGS sequence"/>
</dbReference>
<keyword evidence="12" id="KW-1185">Reference proteome</keyword>
<keyword evidence="7" id="KW-0175">Coiled coil</keyword>
<evidence type="ECO:0000256" key="3">
    <source>
        <dbReference type="ARBA" id="ARBA00023082"/>
    </source>
</evidence>
<evidence type="ECO:0000256" key="1">
    <source>
        <dbReference type="ARBA" id="ARBA00007788"/>
    </source>
</evidence>
<feature type="domain" description="RNA polymerase sigma-70" evidence="9">
    <location>
        <begin position="258"/>
        <end position="271"/>
    </location>
</feature>
<dbReference type="SUPFAM" id="SSF88659">
    <property type="entry name" value="Sigma3 and sigma4 domains of RNA polymerase sigma factors"/>
    <property type="match status" value="2"/>
</dbReference>
<sequence>MSAEKIFMNKMNELVEKGKKNGNSISGQDIADAFPGAVFAEQQIVQMHAYIKGFGIKIEEAGEAQTAKDRTVQKPAVEKRAVKKPSVGNQLVEKQTAGNQVPDDQDTDTTDEAEEEFDESAEELILDKDISETSLLDAEDSTDIFVKKRFVNMDKSEADLLDEGGFRGKTSNEEAGDEEEEDIDSANLLEGIGTEDPVRLYLKEIGMYPLLTIEEELALAQRKSEGDKAAFDRLINSNLRLVVSIAKRYTGRGLNFLDLIQEGNIGLIKGIEKYDYSKGFKVSTYVTWWIKQAITRALADKARVIRVPVHMVEEINKVVRMQKKLTLTLGYEPSHAQLAEELQISEERLLEIIRYAADSASLDTPIGDEEDSTLANFIADDKMLSPEMSAEQSQLKENINQLLEMLTEREREIIIARFGLKTGVPKTLEEIGSELNVTRERVRQIEAKALKKLKNTRKRVLIRDFM</sequence>
<keyword evidence="3 6" id="KW-0731">Sigma factor</keyword>
<dbReference type="InterPro" id="IPR013324">
    <property type="entry name" value="RNA_pol_sigma_r3/r4-like"/>
</dbReference>
<keyword evidence="2 6" id="KW-0805">Transcription regulation</keyword>
<dbReference type="NCBIfam" id="TIGR02937">
    <property type="entry name" value="sigma70-ECF"/>
    <property type="match status" value="1"/>
</dbReference>
<reference evidence="11 12" key="1">
    <citation type="submission" date="2016-11" db="EMBL/GenBank/DDBJ databases">
        <authorList>
            <person name="Jaros S."/>
            <person name="Januszkiewicz K."/>
            <person name="Wedrychowicz H."/>
        </authorList>
    </citation>
    <scope>NUCLEOTIDE SEQUENCE [LARGE SCALE GENOMIC DNA]</scope>
    <source>
        <strain evidence="11 12">DSM 15480</strain>
    </source>
</reference>
<dbReference type="PROSITE" id="PS00715">
    <property type="entry name" value="SIGMA70_1"/>
    <property type="match status" value="1"/>
</dbReference>
<accession>A0A1M6NIR0</accession>
<evidence type="ECO:0000259" key="10">
    <source>
        <dbReference type="PROSITE" id="PS00716"/>
    </source>
</evidence>
<feature type="region of interest" description="Disordered" evidence="8">
    <location>
        <begin position="75"/>
        <end position="118"/>
    </location>
</feature>
<evidence type="ECO:0000256" key="8">
    <source>
        <dbReference type="SAM" id="MobiDB-lite"/>
    </source>
</evidence>
<evidence type="ECO:0000313" key="11">
    <source>
        <dbReference type="EMBL" id="SHJ95621.1"/>
    </source>
</evidence>
<dbReference type="Gene3D" id="1.10.601.10">
    <property type="entry name" value="RNA Polymerase Primary Sigma Factor"/>
    <property type="match status" value="2"/>
</dbReference>
<comment type="function">
    <text evidence="6">Sigma factors are initiation factors that promote the attachment of RNA polymerase to specific initiation sites and are then released.</text>
</comment>